<protein>
    <submittedName>
        <fullName evidence="1">Esterase</fullName>
    </submittedName>
</protein>
<keyword evidence="2" id="KW-1185">Reference proteome</keyword>
<dbReference type="RefSeq" id="WP_101074308.1">
    <property type="nucleotide sequence ID" value="NZ_PISP01000006.1"/>
</dbReference>
<reference evidence="1 2" key="1">
    <citation type="submission" date="2017-11" db="EMBL/GenBank/DDBJ databases">
        <title>Rhodohalobacter 15182 sp. nov., isolated from a salt lake.</title>
        <authorList>
            <person name="Han S."/>
        </authorList>
    </citation>
    <scope>NUCLEOTIDE SEQUENCE [LARGE SCALE GENOMIC DNA]</scope>
    <source>
        <strain evidence="1 2">15182</strain>
    </source>
</reference>
<proteinExistence type="predicted"/>
<comment type="caution">
    <text evidence="1">The sequence shown here is derived from an EMBL/GenBank/DDBJ whole genome shotgun (WGS) entry which is preliminary data.</text>
</comment>
<dbReference type="PANTHER" id="PTHR48098">
    <property type="entry name" value="ENTEROCHELIN ESTERASE-RELATED"/>
    <property type="match status" value="1"/>
</dbReference>
<dbReference type="EMBL" id="PISP01000006">
    <property type="protein sequence ID" value="PKD42611.1"/>
    <property type="molecule type" value="Genomic_DNA"/>
</dbReference>
<dbReference type="InterPro" id="IPR029058">
    <property type="entry name" value="AB_hydrolase_fold"/>
</dbReference>
<dbReference type="Gene3D" id="3.40.50.1820">
    <property type="entry name" value="alpha/beta hydrolase"/>
    <property type="match status" value="1"/>
</dbReference>
<dbReference type="PANTHER" id="PTHR48098:SF6">
    <property type="entry name" value="FERRI-BACILLIBACTIN ESTERASE BESA"/>
    <property type="match status" value="1"/>
</dbReference>
<gene>
    <name evidence="1" type="ORF">CWD77_14480</name>
</gene>
<evidence type="ECO:0000313" key="2">
    <source>
        <dbReference type="Proteomes" id="UP000233398"/>
    </source>
</evidence>
<organism evidence="1 2">
    <name type="scientific">Rhodohalobacter barkolensis</name>
    <dbReference type="NCBI Taxonomy" id="2053187"/>
    <lineage>
        <taxon>Bacteria</taxon>
        <taxon>Pseudomonadati</taxon>
        <taxon>Balneolota</taxon>
        <taxon>Balneolia</taxon>
        <taxon>Balneolales</taxon>
        <taxon>Balneolaceae</taxon>
        <taxon>Rhodohalobacter</taxon>
    </lineage>
</organism>
<dbReference type="AlphaFoldDB" id="A0A2N0VEJ2"/>
<name>A0A2N0VEJ2_9BACT</name>
<evidence type="ECO:0000313" key="1">
    <source>
        <dbReference type="EMBL" id="PKD42611.1"/>
    </source>
</evidence>
<dbReference type="InterPro" id="IPR000801">
    <property type="entry name" value="Esterase-like"/>
</dbReference>
<dbReference type="Pfam" id="PF00756">
    <property type="entry name" value="Esterase"/>
    <property type="match status" value="1"/>
</dbReference>
<dbReference type="OrthoDB" id="9803578at2"/>
<sequence>MKRLLFLFGITVFMIQCSGSDTKTNSVEFVEKIESDYISGHLDRYLFKPDSLSERFVDVWIPNSFQSETEYNVIYMHDGQMLFDESATWNGQEWRVDETLTEMMESGEIHPTLVVGIWNTDDHRRAEYFPEDALDFIDGEPKVELLSGFPNGPDANRYVKFVAESVIPFVEGNYSVQKSKYGRFMAGSSYGGLISLYTLTKYPEMFSGAAALSTHWPGTFESNDEIPDGIREYLSNSVPDPGSHKIYFDHGTQALDSLYAPYQKKVDAMMLDLGFVPDKDFKSEVFEGTDHSENAWADRFENPIQFLMGN</sequence>
<dbReference type="SUPFAM" id="SSF53474">
    <property type="entry name" value="alpha/beta-Hydrolases"/>
    <property type="match status" value="1"/>
</dbReference>
<dbReference type="InterPro" id="IPR050583">
    <property type="entry name" value="Mycobacterial_A85_antigen"/>
</dbReference>
<accession>A0A2N0VEJ2</accession>
<dbReference type="Proteomes" id="UP000233398">
    <property type="component" value="Unassembled WGS sequence"/>
</dbReference>